<name>A0A8K0USJ0_9AGAR</name>
<gene>
    <name evidence="3" type="ORF">BXZ70DRAFT_1006257</name>
</gene>
<proteinExistence type="predicted"/>
<keyword evidence="4" id="KW-1185">Reference proteome</keyword>
<evidence type="ECO:0000256" key="2">
    <source>
        <dbReference type="SAM" id="Phobius"/>
    </source>
</evidence>
<evidence type="ECO:0000313" key="3">
    <source>
        <dbReference type="EMBL" id="KAH8103093.1"/>
    </source>
</evidence>
<protein>
    <submittedName>
        <fullName evidence="3">Uncharacterized protein</fullName>
    </submittedName>
</protein>
<sequence length="162" mass="17398">MPGTGVAPNVQLPKGGGSGRAMFTGVMMVISGLVLFAYGTRSKRSDFDNTSTKTPSWQHRIEQQHKGVGGTRKIVNSGGDTEPRPESNTKDIPLPNNSNERENTGSWFTSFMAGNGKSQASGTQQSTARREDDKGTTYTKAPPYADSKAGKPEGYKKVPDDK</sequence>
<dbReference type="Proteomes" id="UP000813824">
    <property type="component" value="Unassembled WGS sequence"/>
</dbReference>
<evidence type="ECO:0000313" key="4">
    <source>
        <dbReference type="Proteomes" id="UP000813824"/>
    </source>
</evidence>
<organism evidence="3 4">
    <name type="scientific">Cristinia sonorae</name>
    <dbReference type="NCBI Taxonomy" id="1940300"/>
    <lineage>
        <taxon>Eukaryota</taxon>
        <taxon>Fungi</taxon>
        <taxon>Dikarya</taxon>
        <taxon>Basidiomycota</taxon>
        <taxon>Agaricomycotina</taxon>
        <taxon>Agaricomycetes</taxon>
        <taxon>Agaricomycetidae</taxon>
        <taxon>Agaricales</taxon>
        <taxon>Pleurotineae</taxon>
        <taxon>Stephanosporaceae</taxon>
        <taxon>Cristinia</taxon>
    </lineage>
</organism>
<evidence type="ECO:0000256" key="1">
    <source>
        <dbReference type="SAM" id="MobiDB-lite"/>
    </source>
</evidence>
<comment type="caution">
    <text evidence="3">The sequence shown here is derived from an EMBL/GenBank/DDBJ whole genome shotgun (WGS) entry which is preliminary data.</text>
</comment>
<feature type="transmembrane region" description="Helical" evidence="2">
    <location>
        <begin position="20"/>
        <end position="38"/>
    </location>
</feature>
<reference evidence="3" key="1">
    <citation type="journal article" date="2021" name="New Phytol.">
        <title>Evolutionary innovations through gain and loss of genes in the ectomycorrhizal Boletales.</title>
        <authorList>
            <person name="Wu G."/>
            <person name="Miyauchi S."/>
            <person name="Morin E."/>
            <person name="Kuo A."/>
            <person name="Drula E."/>
            <person name="Varga T."/>
            <person name="Kohler A."/>
            <person name="Feng B."/>
            <person name="Cao Y."/>
            <person name="Lipzen A."/>
            <person name="Daum C."/>
            <person name="Hundley H."/>
            <person name="Pangilinan J."/>
            <person name="Johnson J."/>
            <person name="Barry K."/>
            <person name="LaButti K."/>
            <person name="Ng V."/>
            <person name="Ahrendt S."/>
            <person name="Min B."/>
            <person name="Choi I.G."/>
            <person name="Park H."/>
            <person name="Plett J.M."/>
            <person name="Magnuson J."/>
            <person name="Spatafora J.W."/>
            <person name="Nagy L.G."/>
            <person name="Henrissat B."/>
            <person name="Grigoriev I.V."/>
            <person name="Yang Z.L."/>
            <person name="Xu J."/>
            <person name="Martin F.M."/>
        </authorList>
    </citation>
    <scope>NUCLEOTIDE SEQUENCE</scope>
    <source>
        <strain evidence="3">KKN 215</strain>
    </source>
</reference>
<dbReference type="OrthoDB" id="10428786at2759"/>
<keyword evidence="2" id="KW-0812">Transmembrane</keyword>
<accession>A0A8K0USJ0</accession>
<dbReference type="EMBL" id="JAEVFJ010000008">
    <property type="protein sequence ID" value="KAH8103093.1"/>
    <property type="molecule type" value="Genomic_DNA"/>
</dbReference>
<feature type="compositionally biased region" description="Polar residues" evidence="1">
    <location>
        <begin position="116"/>
        <end position="127"/>
    </location>
</feature>
<feature type="compositionally biased region" description="Basic and acidic residues" evidence="1">
    <location>
        <begin position="148"/>
        <end position="162"/>
    </location>
</feature>
<keyword evidence="2" id="KW-0472">Membrane</keyword>
<feature type="region of interest" description="Disordered" evidence="1">
    <location>
        <begin position="43"/>
        <end position="162"/>
    </location>
</feature>
<feature type="compositionally biased region" description="Polar residues" evidence="1">
    <location>
        <begin position="48"/>
        <end position="57"/>
    </location>
</feature>
<dbReference type="AlphaFoldDB" id="A0A8K0USJ0"/>
<keyword evidence="2" id="KW-1133">Transmembrane helix</keyword>